<dbReference type="AlphaFoldDB" id="A0A7N0VEQ3"/>
<proteinExistence type="predicted"/>
<accession>A0A7N0VEQ3</accession>
<evidence type="ECO:0000313" key="2">
    <source>
        <dbReference type="Proteomes" id="UP000594263"/>
    </source>
</evidence>
<organism evidence="1 2">
    <name type="scientific">Kalanchoe fedtschenkoi</name>
    <name type="common">Lavender scallops</name>
    <name type="synonym">South American air plant</name>
    <dbReference type="NCBI Taxonomy" id="63787"/>
    <lineage>
        <taxon>Eukaryota</taxon>
        <taxon>Viridiplantae</taxon>
        <taxon>Streptophyta</taxon>
        <taxon>Embryophyta</taxon>
        <taxon>Tracheophyta</taxon>
        <taxon>Spermatophyta</taxon>
        <taxon>Magnoliopsida</taxon>
        <taxon>eudicotyledons</taxon>
        <taxon>Gunneridae</taxon>
        <taxon>Pentapetalae</taxon>
        <taxon>Saxifragales</taxon>
        <taxon>Crassulaceae</taxon>
        <taxon>Kalanchoe</taxon>
    </lineage>
</organism>
<sequence>MESPNKNQQNIISPLKSAACQITHEHQKFLNFRHHKLFFKLPFIILYNNYGTKPWKHKNPKLNKYIIRAEFNSIEFKKLKELTNKRLCRTRIKHR</sequence>
<name>A0A7N0VEQ3_KALFE</name>
<dbReference type="Gramene" id="Kaladp0725s0001.1.v1.1">
    <property type="protein sequence ID" value="Kaladp0725s0001.1.v1.1.CDS.1"/>
    <property type="gene ID" value="Kaladp0725s0001.v1.1"/>
</dbReference>
<keyword evidence="2" id="KW-1185">Reference proteome</keyword>
<reference evidence="1" key="1">
    <citation type="submission" date="2021-01" db="UniProtKB">
        <authorList>
            <consortium name="EnsemblPlants"/>
        </authorList>
    </citation>
    <scope>IDENTIFICATION</scope>
</reference>
<dbReference type="Proteomes" id="UP000594263">
    <property type="component" value="Unplaced"/>
</dbReference>
<dbReference type="EnsemblPlants" id="Kaladp0725s0001.1.v1.1">
    <property type="protein sequence ID" value="Kaladp0725s0001.1.v1.1.CDS.1"/>
    <property type="gene ID" value="Kaladp0725s0001.v1.1"/>
</dbReference>
<evidence type="ECO:0000313" key="1">
    <source>
        <dbReference type="EnsemblPlants" id="Kaladp0725s0001.1.v1.1.CDS.1"/>
    </source>
</evidence>
<protein>
    <submittedName>
        <fullName evidence="1">Uncharacterized protein</fullName>
    </submittedName>
</protein>